<dbReference type="SUPFAM" id="SSF49265">
    <property type="entry name" value="Fibronectin type III"/>
    <property type="match status" value="1"/>
</dbReference>
<protein>
    <recommendedName>
        <fullName evidence="2">Fibronectin type-III domain-containing protein</fullName>
    </recommendedName>
</protein>
<keyword evidence="1" id="KW-1133">Transmembrane helix</keyword>
<dbReference type="InterPro" id="IPR013783">
    <property type="entry name" value="Ig-like_fold"/>
</dbReference>
<dbReference type="Proteomes" id="UP000230730">
    <property type="component" value="Unassembled WGS sequence"/>
</dbReference>
<name>A0A2H0VK11_9BACT</name>
<dbReference type="InterPro" id="IPR036116">
    <property type="entry name" value="FN3_sf"/>
</dbReference>
<reference evidence="4" key="1">
    <citation type="submission" date="2017-09" db="EMBL/GenBank/DDBJ databases">
        <title>Depth-based differentiation of microbial function through sediment-hosted aquifers and enrichment of novel symbionts in the deep terrestrial subsurface.</title>
        <authorList>
            <person name="Probst A.J."/>
            <person name="Ladd B."/>
            <person name="Jarett J.K."/>
            <person name="Geller-Mcgrath D.E."/>
            <person name="Sieber C.M.K."/>
            <person name="Emerson J.B."/>
            <person name="Anantharaman K."/>
            <person name="Thomas B.C."/>
            <person name="Malmstrom R."/>
            <person name="Stieglmeier M."/>
            <person name="Klingl A."/>
            <person name="Woyke T."/>
            <person name="Ryan C.M."/>
            <person name="Banfield J.F."/>
        </authorList>
    </citation>
    <scope>NUCLEOTIDE SEQUENCE [LARGE SCALE GENOMIC DNA]</scope>
</reference>
<dbReference type="EMBL" id="PFAE01000063">
    <property type="protein sequence ID" value="PIR99447.1"/>
    <property type="molecule type" value="Genomic_DNA"/>
</dbReference>
<proteinExistence type="predicted"/>
<dbReference type="AlphaFoldDB" id="A0A2H0VK11"/>
<keyword evidence="1" id="KW-0472">Membrane</keyword>
<feature type="domain" description="Fibronectin type-III" evidence="2">
    <location>
        <begin position="1"/>
        <end position="89"/>
    </location>
</feature>
<evidence type="ECO:0000313" key="3">
    <source>
        <dbReference type="EMBL" id="PIR99447.1"/>
    </source>
</evidence>
<gene>
    <name evidence="3" type="ORF">COT86_04095</name>
</gene>
<organism evidence="3 4">
    <name type="scientific">Candidatus Collierbacteria bacterium CG10_big_fil_rev_8_21_14_0_10_43_36</name>
    <dbReference type="NCBI Taxonomy" id="1974534"/>
    <lineage>
        <taxon>Bacteria</taxon>
        <taxon>Candidatus Collieribacteriota</taxon>
    </lineage>
</organism>
<dbReference type="Pfam" id="PF00041">
    <property type="entry name" value="fn3"/>
    <property type="match status" value="1"/>
</dbReference>
<accession>A0A2H0VK11</accession>
<evidence type="ECO:0000259" key="2">
    <source>
        <dbReference type="PROSITE" id="PS50853"/>
    </source>
</evidence>
<dbReference type="InterPro" id="IPR003961">
    <property type="entry name" value="FN3_dom"/>
</dbReference>
<feature type="transmembrane region" description="Helical" evidence="1">
    <location>
        <begin position="145"/>
        <end position="162"/>
    </location>
</feature>
<dbReference type="Gene3D" id="2.60.40.10">
    <property type="entry name" value="Immunoglobulins"/>
    <property type="match status" value="1"/>
</dbReference>
<dbReference type="PROSITE" id="PS50853">
    <property type="entry name" value="FN3"/>
    <property type="match status" value="1"/>
</dbReference>
<evidence type="ECO:0000256" key="1">
    <source>
        <dbReference type="SAM" id="Phobius"/>
    </source>
</evidence>
<dbReference type="PRINTS" id="PR00014">
    <property type="entry name" value="FNTYPEIII"/>
</dbReference>
<keyword evidence="1" id="KW-0812">Transmembrane</keyword>
<evidence type="ECO:0000313" key="4">
    <source>
        <dbReference type="Proteomes" id="UP000230730"/>
    </source>
</evidence>
<comment type="caution">
    <text evidence="3">The sequence shown here is derived from an EMBL/GenBank/DDBJ whole genome shotgun (WGS) entry which is preliminary data.</text>
</comment>
<sequence>MLLSTFAGINSVTLTWSTASAPTTYYLVTYGTKSGSQQYGNPNVGPAGTTSYTINGLSGGTTYYFRVRAGNGCAPGDFSNELSSSPSGGFVAEPPAGFEPGVLGTTTEETDQTALVAQISATPSFTPTGQVLADTSESDNGNKNYLWLLLFIPLYFVVRGLFKKK</sequence>
<dbReference type="CDD" id="cd00063">
    <property type="entry name" value="FN3"/>
    <property type="match status" value="1"/>
</dbReference>